<reference evidence="2 3" key="1">
    <citation type="journal article" date="2016" name="Nat. Commun.">
        <title>Thousands of microbial genomes shed light on interconnected biogeochemical processes in an aquifer system.</title>
        <authorList>
            <person name="Anantharaman K."/>
            <person name="Brown C.T."/>
            <person name="Hug L.A."/>
            <person name="Sharon I."/>
            <person name="Castelle C.J."/>
            <person name="Probst A.J."/>
            <person name="Thomas B.C."/>
            <person name="Singh A."/>
            <person name="Wilkins M.J."/>
            <person name="Karaoz U."/>
            <person name="Brodie E.L."/>
            <person name="Williams K.H."/>
            <person name="Hubbard S.S."/>
            <person name="Banfield J.F."/>
        </authorList>
    </citation>
    <scope>NUCLEOTIDE SEQUENCE [LARGE SCALE GENOMIC DNA]</scope>
</reference>
<evidence type="ECO:0000313" key="3">
    <source>
        <dbReference type="Proteomes" id="UP000179183"/>
    </source>
</evidence>
<dbReference type="AlphaFoldDB" id="A0A1G2HYF1"/>
<gene>
    <name evidence="2" type="ORF">A3D34_00330</name>
</gene>
<sequence>MEGEKDLEKLSPELQEKSLDQIDLSDFFAELEEYHAEFNLGALMGSRSINLIEKGRIEKLEEERNNALDRIKEKYRKDLSRIGLNLEFIDDKNSYQDAKNTGDLEYAEYDDETKYEIWRLTNKKVIIHLVGTKRFLNYLDSFEKNQSLSNKEQPDEKQLEKSQISEGQLKGLAVLLRFLINQIAIQHDPSNPNNKENISGLLIDLNQIVKKCEKLKIDKDKAEFSESTETLSEYSKFSGCLKEYLLAKNNHLLDEVGGNNFGPSQWHIDCSKKNYLKKWKKTLETIDQIKENPKARALLEKVIKNLKESLEYAKKDLERDLLPIDTRTINPANKIEEEIEEDKRDAIVTDKRIIIDKVYSKLKKIK</sequence>
<feature type="coiled-coil region" evidence="1">
    <location>
        <begin position="50"/>
        <end position="77"/>
    </location>
</feature>
<evidence type="ECO:0000313" key="2">
    <source>
        <dbReference type="EMBL" id="OGZ67221.1"/>
    </source>
</evidence>
<comment type="caution">
    <text evidence="2">The sequence shown here is derived from an EMBL/GenBank/DDBJ whole genome shotgun (WGS) entry which is preliminary data.</text>
</comment>
<proteinExistence type="predicted"/>
<keyword evidence="1" id="KW-0175">Coiled coil</keyword>
<name>A0A1G2HYF1_9BACT</name>
<accession>A0A1G2HYF1</accession>
<protein>
    <submittedName>
        <fullName evidence="2">Uncharacterized protein</fullName>
    </submittedName>
</protein>
<dbReference type="EMBL" id="MHOQ01000009">
    <property type="protein sequence ID" value="OGZ67221.1"/>
    <property type="molecule type" value="Genomic_DNA"/>
</dbReference>
<organism evidence="2 3">
    <name type="scientific">Candidatus Staskawiczbacteria bacterium RIFCSPHIGHO2_02_FULL_33_16</name>
    <dbReference type="NCBI Taxonomy" id="1802204"/>
    <lineage>
        <taxon>Bacteria</taxon>
        <taxon>Candidatus Staskawicziibacteriota</taxon>
    </lineage>
</organism>
<dbReference type="Proteomes" id="UP000179183">
    <property type="component" value="Unassembled WGS sequence"/>
</dbReference>
<evidence type="ECO:0000256" key="1">
    <source>
        <dbReference type="SAM" id="Coils"/>
    </source>
</evidence>